<dbReference type="Pfam" id="PF00891">
    <property type="entry name" value="Methyltransf_2"/>
    <property type="match status" value="1"/>
</dbReference>
<reference evidence="5 6" key="1">
    <citation type="submission" date="2014-04" db="EMBL/GenBank/DDBJ databases">
        <authorList>
            <consortium name="DOE Joint Genome Institute"/>
            <person name="Kuo A."/>
            <person name="Kohler A."/>
            <person name="Nagy L.G."/>
            <person name="Floudas D."/>
            <person name="Copeland A."/>
            <person name="Barry K.W."/>
            <person name="Cichocki N."/>
            <person name="Veneault-Fourrey C."/>
            <person name="LaButti K."/>
            <person name="Lindquist E.A."/>
            <person name="Lipzen A."/>
            <person name="Lundell T."/>
            <person name="Morin E."/>
            <person name="Murat C."/>
            <person name="Sun H."/>
            <person name="Tunlid A."/>
            <person name="Henrissat B."/>
            <person name="Grigoriev I.V."/>
            <person name="Hibbett D.S."/>
            <person name="Martin F."/>
            <person name="Nordberg H.P."/>
            <person name="Cantor M.N."/>
            <person name="Hua S.X."/>
        </authorList>
    </citation>
    <scope>NUCLEOTIDE SEQUENCE [LARGE SCALE GENOMIC DNA]</scope>
    <source>
        <strain evidence="5 6">Foug A</strain>
    </source>
</reference>
<evidence type="ECO:0000313" key="6">
    <source>
        <dbReference type="Proteomes" id="UP000053989"/>
    </source>
</evidence>
<keyword evidence="6" id="KW-1185">Reference proteome</keyword>
<dbReference type="OrthoDB" id="2410195at2759"/>
<evidence type="ECO:0000256" key="1">
    <source>
        <dbReference type="ARBA" id="ARBA00022603"/>
    </source>
</evidence>
<dbReference type="CDD" id="cd02440">
    <property type="entry name" value="AdoMet_MTases"/>
    <property type="match status" value="1"/>
</dbReference>
<dbReference type="InterPro" id="IPR016461">
    <property type="entry name" value="COMT-like"/>
</dbReference>
<dbReference type="Gene3D" id="1.10.10.10">
    <property type="entry name" value="Winged helix-like DNA-binding domain superfamily/Winged helix DNA-binding domain"/>
    <property type="match status" value="1"/>
</dbReference>
<evidence type="ECO:0000313" key="5">
    <source>
        <dbReference type="EMBL" id="KIM55755.1"/>
    </source>
</evidence>
<dbReference type="SUPFAM" id="SSF53335">
    <property type="entry name" value="S-adenosyl-L-methionine-dependent methyltransferases"/>
    <property type="match status" value="1"/>
</dbReference>
<dbReference type="GO" id="GO:0008171">
    <property type="term" value="F:O-methyltransferase activity"/>
    <property type="evidence" value="ECO:0007669"/>
    <property type="project" value="InterPro"/>
</dbReference>
<keyword evidence="1" id="KW-0489">Methyltransferase</keyword>
<organism evidence="5 6">
    <name type="scientific">Scleroderma citrinum Foug A</name>
    <dbReference type="NCBI Taxonomy" id="1036808"/>
    <lineage>
        <taxon>Eukaryota</taxon>
        <taxon>Fungi</taxon>
        <taxon>Dikarya</taxon>
        <taxon>Basidiomycota</taxon>
        <taxon>Agaricomycotina</taxon>
        <taxon>Agaricomycetes</taxon>
        <taxon>Agaricomycetidae</taxon>
        <taxon>Boletales</taxon>
        <taxon>Sclerodermatineae</taxon>
        <taxon>Sclerodermataceae</taxon>
        <taxon>Scleroderma</taxon>
    </lineage>
</organism>
<dbReference type="InterPro" id="IPR036390">
    <property type="entry name" value="WH_DNA-bd_sf"/>
</dbReference>
<dbReference type="AlphaFoldDB" id="A0A0C3D4P3"/>
<dbReference type="HOGENOM" id="CLU_005533_0_1_1"/>
<dbReference type="STRING" id="1036808.A0A0C3D4P3"/>
<dbReference type="PROSITE" id="PS51683">
    <property type="entry name" value="SAM_OMT_II"/>
    <property type="match status" value="1"/>
</dbReference>
<dbReference type="PANTHER" id="PTHR43712">
    <property type="entry name" value="PUTATIVE (AFU_ORTHOLOGUE AFUA_4G14580)-RELATED"/>
    <property type="match status" value="1"/>
</dbReference>
<reference evidence="6" key="2">
    <citation type="submission" date="2015-01" db="EMBL/GenBank/DDBJ databases">
        <title>Evolutionary Origins and Diversification of the Mycorrhizal Mutualists.</title>
        <authorList>
            <consortium name="DOE Joint Genome Institute"/>
            <consortium name="Mycorrhizal Genomics Consortium"/>
            <person name="Kohler A."/>
            <person name="Kuo A."/>
            <person name="Nagy L.G."/>
            <person name="Floudas D."/>
            <person name="Copeland A."/>
            <person name="Barry K.W."/>
            <person name="Cichocki N."/>
            <person name="Veneault-Fourrey C."/>
            <person name="LaButti K."/>
            <person name="Lindquist E.A."/>
            <person name="Lipzen A."/>
            <person name="Lundell T."/>
            <person name="Morin E."/>
            <person name="Murat C."/>
            <person name="Riley R."/>
            <person name="Ohm R."/>
            <person name="Sun H."/>
            <person name="Tunlid A."/>
            <person name="Henrissat B."/>
            <person name="Grigoriev I.V."/>
            <person name="Hibbett D.S."/>
            <person name="Martin F."/>
        </authorList>
    </citation>
    <scope>NUCLEOTIDE SEQUENCE [LARGE SCALE GENOMIC DNA]</scope>
    <source>
        <strain evidence="6">Foug A</strain>
    </source>
</reference>
<accession>A0A0C3D4P3</accession>
<protein>
    <recommendedName>
        <fullName evidence="4">O-methyltransferase C-terminal domain-containing protein</fullName>
    </recommendedName>
</protein>
<evidence type="ECO:0000259" key="4">
    <source>
        <dbReference type="Pfam" id="PF00891"/>
    </source>
</evidence>
<dbReference type="SUPFAM" id="SSF46785">
    <property type="entry name" value="Winged helix' DNA-binding domain"/>
    <property type="match status" value="1"/>
</dbReference>
<dbReference type="GO" id="GO:0032259">
    <property type="term" value="P:methylation"/>
    <property type="evidence" value="ECO:0007669"/>
    <property type="project" value="UniProtKB-KW"/>
</dbReference>
<dbReference type="InterPro" id="IPR029063">
    <property type="entry name" value="SAM-dependent_MTases_sf"/>
</dbReference>
<name>A0A0C3D4P3_9AGAM</name>
<evidence type="ECO:0000256" key="3">
    <source>
        <dbReference type="ARBA" id="ARBA00022691"/>
    </source>
</evidence>
<dbReference type="Gene3D" id="3.40.50.150">
    <property type="entry name" value="Vaccinia Virus protein VP39"/>
    <property type="match status" value="1"/>
</dbReference>
<keyword evidence="3" id="KW-0949">S-adenosyl-L-methionine</keyword>
<feature type="domain" description="O-methyltransferase C-terminal" evidence="4">
    <location>
        <begin position="228"/>
        <end position="429"/>
    </location>
</feature>
<proteinExistence type="predicted"/>
<evidence type="ECO:0000256" key="2">
    <source>
        <dbReference type="ARBA" id="ARBA00022679"/>
    </source>
</evidence>
<keyword evidence="2" id="KW-0808">Transferase</keyword>
<dbReference type="PANTHER" id="PTHR43712:SF2">
    <property type="entry name" value="O-METHYLTRANSFERASE CICE"/>
    <property type="match status" value="1"/>
</dbReference>
<dbReference type="EMBL" id="KN822128">
    <property type="protein sequence ID" value="KIM55755.1"/>
    <property type="molecule type" value="Genomic_DNA"/>
</dbReference>
<dbReference type="InterPro" id="IPR036388">
    <property type="entry name" value="WH-like_DNA-bd_sf"/>
</dbReference>
<dbReference type="Proteomes" id="UP000053989">
    <property type="component" value="Unassembled WGS sequence"/>
</dbReference>
<sequence>MSTEAQLESLLEVINSSARQAIAEYKKGGNDVPTINSPEFHPLDNSAHNVVLRKAVRVLEGACQQLCASLAPPQRTLVRCYDWVCVDIAHRKGIADVLDNRPEGLHVNELSRMVRIEKTKLARILRLLTIRGLFKEVTRDVFANNRLSLVIKSTCNAGYLVHPGGGVELQAASVFFDTLNDPEYGASHDPGKTALHYAMKQKGLPTVSSSFEMLEMDVSHPIGRANTFHKSMAGMGEVLGSLSVLYQYPWNEVSTVCDVGASIGAFSIPLAKTHSHLKIINQDLERVMPRAKAAWEREAPEALQDQRIDFVSLNFFEEAPVAGQDVYYLRLVVHDWPDAKALTILRHVRKAMAPHSRVLIQDFIIGNADRSSDGAAKNIGVDIAPEPMLPGFGSGNTFMYQQDLIVLMENNGKERLLDDWTALATAVGLRLEKVYDLGDTAILDFRVA</sequence>
<dbReference type="InParanoid" id="A0A0C3D4P3"/>
<gene>
    <name evidence="5" type="ORF">SCLCIDRAFT_133962</name>
</gene>
<dbReference type="InterPro" id="IPR001077">
    <property type="entry name" value="COMT_C"/>
</dbReference>